<reference evidence="2" key="2">
    <citation type="journal article" date="2021" name="PeerJ">
        <title>Extensive microbial diversity within the chicken gut microbiome revealed by metagenomics and culture.</title>
        <authorList>
            <person name="Gilroy R."/>
            <person name="Ravi A."/>
            <person name="Getino M."/>
            <person name="Pursley I."/>
            <person name="Horton D.L."/>
            <person name="Alikhan N.F."/>
            <person name="Baker D."/>
            <person name="Gharbi K."/>
            <person name="Hall N."/>
            <person name="Watson M."/>
            <person name="Adriaenssens E.M."/>
            <person name="Foster-Nyarko E."/>
            <person name="Jarju S."/>
            <person name="Secka A."/>
            <person name="Antonio M."/>
            <person name="Oren A."/>
            <person name="Chaudhuri R.R."/>
            <person name="La Ragione R."/>
            <person name="Hildebrand F."/>
            <person name="Pallen M.J."/>
        </authorList>
    </citation>
    <scope>NUCLEOTIDE SEQUENCE</scope>
    <source>
        <strain evidence="2">517</strain>
    </source>
</reference>
<dbReference type="InterPro" id="IPR016181">
    <property type="entry name" value="Acyl_CoA_acyltransferase"/>
</dbReference>
<reference evidence="2" key="1">
    <citation type="submission" date="2020-10" db="EMBL/GenBank/DDBJ databases">
        <authorList>
            <person name="Gilroy R."/>
        </authorList>
    </citation>
    <scope>NUCLEOTIDE SEQUENCE</scope>
    <source>
        <strain evidence="2">517</strain>
    </source>
</reference>
<dbReference type="SUPFAM" id="SSF55729">
    <property type="entry name" value="Acyl-CoA N-acyltransferases (Nat)"/>
    <property type="match status" value="2"/>
</dbReference>
<protein>
    <submittedName>
        <fullName evidence="2">DUF2156 domain-containing protein</fullName>
    </submittedName>
</protein>
<dbReference type="InterPro" id="IPR024320">
    <property type="entry name" value="LPG_synthase_C"/>
</dbReference>
<evidence type="ECO:0000259" key="1">
    <source>
        <dbReference type="Pfam" id="PF09924"/>
    </source>
</evidence>
<dbReference type="InterPro" id="IPR016732">
    <property type="entry name" value="UCP018688"/>
</dbReference>
<dbReference type="Proteomes" id="UP000727857">
    <property type="component" value="Unassembled WGS sequence"/>
</dbReference>
<dbReference type="PANTHER" id="PTHR41373">
    <property type="entry name" value="DUF2156 DOMAIN-CONTAINING PROTEIN"/>
    <property type="match status" value="1"/>
</dbReference>
<dbReference type="EMBL" id="JADINF010000174">
    <property type="protein sequence ID" value="MBO8424733.1"/>
    <property type="molecule type" value="Genomic_DNA"/>
</dbReference>
<proteinExistence type="predicted"/>
<evidence type="ECO:0000313" key="3">
    <source>
        <dbReference type="Proteomes" id="UP000727857"/>
    </source>
</evidence>
<dbReference type="Pfam" id="PF09924">
    <property type="entry name" value="LPG_synthase_C"/>
    <property type="match status" value="1"/>
</dbReference>
<dbReference type="PANTHER" id="PTHR41373:SF1">
    <property type="entry name" value="PHOSPHATIDYLGLYCEROL LYSYLTRANSFERASE C-TERMINAL DOMAIN-CONTAINING PROTEIN"/>
    <property type="match status" value="1"/>
</dbReference>
<dbReference type="Gene3D" id="3.40.630.30">
    <property type="match status" value="1"/>
</dbReference>
<sequence length="300" mass="34737">MYIPKREDYRKIYELMNTALTDDTGYALTTIAGWFAPYDCLVEVNDVYALLSALADGKRRYISPLTASKEDYEEAVKAYERMGVSEIIGVNSWQAEMLRARGYEVTYNPDRSEYLYAPEDLIGLQGGKYHSKRNFINRFEPKYEFRAYSPEDREGVMRLLCEWSYRHIDNGVRFCEQEGWIKYKDLEKVEVDEEIIVIDKVIKDLEGFNCFADVMEIDGKIAGFAAGEVLPNGIGALYFEKGDISYRGIYPTLDNLFCAKHFSSVRYINKQEDMGLEGLRKSKQSYYPVKMAERYTAVLK</sequence>
<dbReference type="AlphaFoldDB" id="A0A940DJK4"/>
<organism evidence="2 3">
    <name type="scientific">Candidatus Stercoripulliclostridium pullicola</name>
    <dbReference type="NCBI Taxonomy" id="2840953"/>
    <lineage>
        <taxon>Bacteria</taxon>
        <taxon>Bacillati</taxon>
        <taxon>Bacillota</taxon>
        <taxon>Clostridia</taxon>
        <taxon>Eubacteriales</taxon>
        <taxon>Candidatus Stercoripulliclostridium</taxon>
    </lineage>
</organism>
<accession>A0A940DJK4</accession>
<comment type="caution">
    <text evidence="2">The sequence shown here is derived from an EMBL/GenBank/DDBJ whole genome shotgun (WGS) entry which is preliminary data.</text>
</comment>
<gene>
    <name evidence="2" type="ORF">IAB16_06910</name>
</gene>
<name>A0A940DJK4_9FIRM</name>
<evidence type="ECO:0000313" key="2">
    <source>
        <dbReference type="EMBL" id="MBO8424733.1"/>
    </source>
</evidence>
<feature type="domain" description="Phosphatidylglycerol lysyltransferase C-terminal" evidence="1">
    <location>
        <begin position="25"/>
        <end position="297"/>
    </location>
</feature>